<sequence length="339" mass="37794">MTARTLSKERGFTNEPGPLRFVKVPRDATLYDARHVVGSPGQWAAEVRDVADGNENPNSISPSGDVLIFVHGYNNAISHVLERMRMLRKNLLAEGWRGEVVAFDWPSANQTLNYLEDRHDGASVASELVTKAIRLLSEGQKRNCPTNVHIIAHSAGGYVTMEAFVQAEKKGELFRADWRIGQVVFIAGDVSTASLSEKSEWSGPFFKRIMRFTNYYSPYDAALAVSNAKRLGISPRAGRSGLPKDAPHKAVDVNCGPYFNALKPPAGWDERSWTHSWYISDRVFARDLAMTLEGGIDRTAIPTREKAAEGLVLADHPRPAYQSHWQIKETARFEESRIV</sequence>
<dbReference type="PANTHER" id="PTHR36513">
    <property type="entry name" value="ABC TRANSMEMBRANE TYPE-1 DOMAIN-CONTAINING PROTEIN"/>
    <property type="match status" value="1"/>
</dbReference>
<protein>
    <submittedName>
        <fullName evidence="1">Pimeloyl-ACP methyl ester carboxylesterase</fullName>
    </submittedName>
</protein>
<accession>A0A7W6K453</accession>
<evidence type="ECO:0000313" key="2">
    <source>
        <dbReference type="Proteomes" id="UP000584824"/>
    </source>
</evidence>
<dbReference type="SUPFAM" id="SSF53474">
    <property type="entry name" value="alpha/beta-Hydrolases"/>
    <property type="match status" value="1"/>
</dbReference>
<dbReference type="Pfam" id="PF05990">
    <property type="entry name" value="DUF900"/>
    <property type="match status" value="1"/>
</dbReference>
<organism evidence="1 2">
    <name type="scientific">Allorhizobium borbori</name>
    <dbReference type="NCBI Taxonomy" id="485907"/>
    <lineage>
        <taxon>Bacteria</taxon>
        <taxon>Pseudomonadati</taxon>
        <taxon>Pseudomonadota</taxon>
        <taxon>Alphaproteobacteria</taxon>
        <taxon>Hyphomicrobiales</taxon>
        <taxon>Rhizobiaceae</taxon>
        <taxon>Rhizobium/Agrobacterium group</taxon>
        <taxon>Allorhizobium</taxon>
    </lineage>
</organism>
<dbReference type="AlphaFoldDB" id="A0A7W6K453"/>
<name>A0A7W6K453_9HYPH</name>
<dbReference type="RefSeq" id="WP_237358958.1">
    <property type="nucleotide sequence ID" value="NZ_JACIDU010000014.1"/>
</dbReference>
<dbReference type="Proteomes" id="UP000584824">
    <property type="component" value="Unassembled WGS sequence"/>
</dbReference>
<gene>
    <name evidence="1" type="ORF">GGQ66_003366</name>
</gene>
<reference evidence="1 2" key="1">
    <citation type="submission" date="2020-08" db="EMBL/GenBank/DDBJ databases">
        <title>Genomic Encyclopedia of Type Strains, Phase IV (KMG-IV): sequencing the most valuable type-strain genomes for metagenomic binning, comparative biology and taxonomic classification.</title>
        <authorList>
            <person name="Goeker M."/>
        </authorList>
    </citation>
    <scope>NUCLEOTIDE SEQUENCE [LARGE SCALE GENOMIC DNA]</scope>
    <source>
        <strain evidence="1 2">DSM 26385</strain>
    </source>
</reference>
<comment type="caution">
    <text evidence="1">The sequence shown here is derived from an EMBL/GenBank/DDBJ whole genome shotgun (WGS) entry which is preliminary data.</text>
</comment>
<proteinExistence type="predicted"/>
<dbReference type="InterPro" id="IPR010297">
    <property type="entry name" value="DUF900_hydrolase"/>
</dbReference>
<dbReference type="EMBL" id="JACIDU010000014">
    <property type="protein sequence ID" value="MBB4104787.1"/>
    <property type="molecule type" value="Genomic_DNA"/>
</dbReference>
<evidence type="ECO:0000313" key="1">
    <source>
        <dbReference type="EMBL" id="MBB4104787.1"/>
    </source>
</evidence>
<dbReference type="Gene3D" id="3.40.50.1820">
    <property type="entry name" value="alpha/beta hydrolase"/>
    <property type="match status" value="1"/>
</dbReference>
<keyword evidence="2" id="KW-1185">Reference proteome</keyword>
<dbReference type="InterPro" id="IPR029058">
    <property type="entry name" value="AB_hydrolase_fold"/>
</dbReference>
<dbReference type="PANTHER" id="PTHR36513:SF1">
    <property type="entry name" value="TRANSMEMBRANE PROTEIN"/>
    <property type="match status" value="1"/>
</dbReference>